<dbReference type="Proteomes" id="UP001215598">
    <property type="component" value="Unassembled WGS sequence"/>
</dbReference>
<protein>
    <submittedName>
        <fullName evidence="1">Uncharacterized protein</fullName>
    </submittedName>
</protein>
<keyword evidence="2" id="KW-1185">Reference proteome</keyword>
<evidence type="ECO:0000313" key="1">
    <source>
        <dbReference type="EMBL" id="KAJ7716075.1"/>
    </source>
</evidence>
<proteinExistence type="predicted"/>
<comment type="caution">
    <text evidence="1">The sequence shown here is derived from an EMBL/GenBank/DDBJ whole genome shotgun (WGS) entry which is preliminary data.</text>
</comment>
<sequence>MSDMADLRREFLADQEMDTSIAVRTNLLASKKTLDPEELPIRAGIGLLPEDRTNSQRDIDPFKSLSKVLRNANDLNELHVTWLALSTRVGLAQRNLDKYESEYAASRDEDILLSPLSTNPEVYEVFPRNWTDISDINYLFNHVPHLRELHPTMYDPKVEWLPDKLQAPAYLA</sequence>
<name>A0AAD7HB53_9AGAR</name>
<organism evidence="1 2">
    <name type="scientific">Mycena metata</name>
    <dbReference type="NCBI Taxonomy" id="1033252"/>
    <lineage>
        <taxon>Eukaryota</taxon>
        <taxon>Fungi</taxon>
        <taxon>Dikarya</taxon>
        <taxon>Basidiomycota</taxon>
        <taxon>Agaricomycotina</taxon>
        <taxon>Agaricomycetes</taxon>
        <taxon>Agaricomycetidae</taxon>
        <taxon>Agaricales</taxon>
        <taxon>Marasmiineae</taxon>
        <taxon>Mycenaceae</taxon>
        <taxon>Mycena</taxon>
    </lineage>
</organism>
<gene>
    <name evidence="1" type="ORF">B0H16DRAFT_1741525</name>
</gene>
<reference evidence="1" key="1">
    <citation type="submission" date="2023-03" db="EMBL/GenBank/DDBJ databases">
        <title>Massive genome expansion in bonnet fungi (Mycena s.s.) driven by repeated elements and novel gene families across ecological guilds.</title>
        <authorList>
            <consortium name="Lawrence Berkeley National Laboratory"/>
            <person name="Harder C.B."/>
            <person name="Miyauchi S."/>
            <person name="Viragh M."/>
            <person name="Kuo A."/>
            <person name="Thoen E."/>
            <person name="Andreopoulos B."/>
            <person name="Lu D."/>
            <person name="Skrede I."/>
            <person name="Drula E."/>
            <person name="Henrissat B."/>
            <person name="Morin E."/>
            <person name="Kohler A."/>
            <person name="Barry K."/>
            <person name="LaButti K."/>
            <person name="Morin E."/>
            <person name="Salamov A."/>
            <person name="Lipzen A."/>
            <person name="Mereny Z."/>
            <person name="Hegedus B."/>
            <person name="Baldrian P."/>
            <person name="Stursova M."/>
            <person name="Weitz H."/>
            <person name="Taylor A."/>
            <person name="Grigoriev I.V."/>
            <person name="Nagy L.G."/>
            <person name="Martin F."/>
            <person name="Kauserud H."/>
        </authorList>
    </citation>
    <scope>NUCLEOTIDE SEQUENCE</scope>
    <source>
        <strain evidence="1">CBHHK182m</strain>
    </source>
</reference>
<accession>A0AAD7HB53</accession>
<dbReference type="EMBL" id="JARKIB010000297">
    <property type="protein sequence ID" value="KAJ7716075.1"/>
    <property type="molecule type" value="Genomic_DNA"/>
</dbReference>
<dbReference type="AlphaFoldDB" id="A0AAD7HB53"/>
<evidence type="ECO:0000313" key="2">
    <source>
        <dbReference type="Proteomes" id="UP001215598"/>
    </source>
</evidence>